<comment type="cofactor">
    <cofactor evidence="1">
        <name>Mn(2+)</name>
        <dbReference type="ChEBI" id="CHEBI:29035"/>
    </cofactor>
</comment>
<comment type="cofactor">
    <cofactor evidence="3">
        <name>Fe(2+)</name>
        <dbReference type="ChEBI" id="CHEBI:29033"/>
    </cofactor>
</comment>
<organism evidence="15 16">
    <name type="scientific">Kwoniella dendrophila CBS 6074</name>
    <dbReference type="NCBI Taxonomy" id="1295534"/>
    <lineage>
        <taxon>Eukaryota</taxon>
        <taxon>Fungi</taxon>
        <taxon>Dikarya</taxon>
        <taxon>Basidiomycota</taxon>
        <taxon>Agaricomycotina</taxon>
        <taxon>Tremellomycetes</taxon>
        <taxon>Tremellales</taxon>
        <taxon>Cryptococcaceae</taxon>
        <taxon>Kwoniella</taxon>
    </lineage>
</organism>
<dbReference type="GO" id="GO:0008419">
    <property type="term" value="F:RNA lariat debranching enzyme activity"/>
    <property type="evidence" value="ECO:0007669"/>
    <property type="project" value="TreeGrafter"/>
</dbReference>
<dbReference type="PANTHER" id="PTHR12849">
    <property type="entry name" value="RNA LARIAT DEBRANCHING ENZYME"/>
    <property type="match status" value="1"/>
</dbReference>
<evidence type="ECO:0000256" key="1">
    <source>
        <dbReference type="ARBA" id="ARBA00001936"/>
    </source>
</evidence>
<dbReference type="Pfam" id="PF05011">
    <property type="entry name" value="DBR1"/>
    <property type="match status" value="1"/>
</dbReference>
<comment type="similarity">
    <text evidence="5">Belongs to the lariat debranching enzyme family.</text>
</comment>
<keyword evidence="16" id="KW-1185">Reference proteome</keyword>
<evidence type="ECO:0000256" key="7">
    <source>
        <dbReference type="ARBA" id="ARBA00022723"/>
    </source>
</evidence>
<evidence type="ECO:0000259" key="14">
    <source>
        <dbReference type="SMART" id="SM01124"/>
    </source>
</evidence>
<evidence type="ECO:0000313" key="15">
    <source>
        <dbReference type="EMBL" id="WWC90879.1"/>
    </source>
</evidence>
<dbReference type="InterPro" id="IPR004843">
    <property type="entry name" value="Calcineurin-like_PHP"/>
</dbReference>
<evidence type="ECO:0000256" key="12">
    <source>
        <dbReference type="ARBA" id="ARBA00023242"/>
    </source>
</evidence>
<keyword evidence="6" id="KW-0507">mRNA processing</keyword>
<keyword evidence="10" id="KW-0408">Iron</keyword>
<protein>
    <recommendedName>
        <fullName evidence="14">Lariat debranching enzyme C-terminal domain-containing protein</fullName>
    </recommendedName>
</protein>
<dbReference type="InterPro" id="IPR041816">
    <property type="entry name" value="Dbr1_N"/>
</dbReference>
<feature type="region of interest" description="Disordered" evidence="13">
    <location>
        <begin position="275"/>
        <end position="296"/>
    </location>
</feature>
<evidence type="ECO:0000256" key="6">
    <source>
        <dbReference type="ARBA" id="ARBA00022664"/>
    </source>
</evidence>
<evidence type="ECO:0000256" key="13">
    <source>
        <dbReference type="SAM" id="MobiDB-lite"/>
    </source>
</evidence>
<dbReference type="GO" id="GO:0046872">
    <property type="term" value="F:metal ion binding"/>
    <property type="evidence" value="ECO:0007669"/>
    <property type="project" value="UniProtKB-KW"/>
</dbReference>
<comment type="cofactor">
    <cofactor evidence="2">
        <name>Zn(2+)</name>
        <dbReference type="ChEBI" id="CHEBI:29105"/>
    </cofactor>
</comment>
<dbReference type="EMBL" id="CP144104">
    <property type="protein sequence ID" value="WWC90879.1"/>
    <property type="molecule type" value="Genomic_DNA"/>
</dbReference>
<evidence type="ECO:0000256" key="3">
    <source>
        <dbReference type="ARBA" id="ARBA00001954"/>
    </source>
</evidence>
<evidence type="ECO:0000256" key="11">
    <source>
        <dbReference type="ARBA" id="ARBA00023211"/>
    </source>
</evidence>
<feature type="region of interest" description="Disordered" evidence="13">
    <location>
        <begin position="508"/>
        <end position="527"/>
    </location>
</feature>
<dbReference type="CDD" id="cd00844">
    <property type="entry name" value="MPP_Dbr1_N"/>
    <property type="match status" value="1"/>
</dbReference>
<evidence type="ECO:0000256" key="8">
    <source>
        <dbReference type="ARBA" id="ARBA00022801"/>
    </source>
</evidence>
<dbReference type="Proteomes" id="UP001355207">
    <property type="component" value="Chromosome 7"/>
</dbReference>
<reference evidence="15 16" key="1">
    <citation type="submission" date="2024-01" db="EMBL/GenBank/DDBJ databases">
        <title>Comparative genomics of Cryptococcus and Kwoniella reveals pathogenesis evolution and contrasting modes of karyotype evolution via chromosome fusion or intercentromeric recombination.</title>
        <authorList>
            <person name="Coelho M.A."/>
            <person name="David-Palma M."/>
            <person name="Shea T."/>
            <person name="Bowers K."/>
            <person name="McGinley-Smith S."/>
            <person name="Mohammad A.W."/>
            <person name="Gnirke A."/>
            <person name="Yurkov A.M."/>
            <person name="Nowrousian M."/>
            <person name="Sun S."/>
            <person name="Cuomo C.A."/>
            <person name="Heitman J."/>
        </authorList>
    </citation>
    <scope>NUCLEOTIDE SEQUENCE [LARGE SCALE GENOMIC DNA]</scope>
    <source>
        <strain evidence="15 16">CBS 6074</strain>
    </source>
</reference>
<keyword evidence="8" id="KW-0378">Hydrolase</keyword>
<comment type="subcellular location">
    <subcellularLocation>
        <location evidence="4">Nucleus</location>
    </subcellularLocation>
</comment>
<keyword evidence="11" id="KW-0464">Manganese</keyword>
<feature type="domain" description="Lariat debranching enzyme C-terminal" evidence="14">
    <location>
        <begin position="377"/>
        <end position="546"/>
    </location>
</feature>
<keyword evidence="7" id="KW-0479">Metal-binding</keyword>
<sequence>MRIAVQGCSHGSLTAIYDTVAQYESHTSAPIDLLLLCGDFQALRSKNDFASLAVPPKYHNLGTFHEYYSGKRKAPVLTIVIGGNHEASNYMWELYHGGWLAENIYYLGAAGSVYVDGLRIVGASGIYKDHDYKKGHFEKVPYNNSTLRSVYHIREYDVMKLMQLSHSDDTIFLSHDWPISIARHGDTGALLRRKPFFKDEINSNTLGSPPLYTLLNHIQPAYWFSAHLHVKFAALYDHSSSTTNQIPKLPESLPSIPTTNQVEKNPDEITIDDEDDFDTPQESNLAPVNGNGNGTTIESGNPDEITIEDDEFDDPPTAPQDISQPNLEVGSEIKEDIKVDESVDLVEKAREGGNEESSTTEIIDAPVEKVEEAVQAVQAEASLSSSEPRRTKFLALDKCGPGKDFIQFFEIPTPTLPSSDQPPRLTFDPEWLAISRAFHPYFSTSIQQTSLPPPKVLKQLISDEIQRINEEGLLVPSEIVNEDGTVNLEWVKNDKIDITRVQKFWPTAPSQDELQNGGAAGGSPDQWYTNPQTEAFCGMLGLQNKVNPAPI</sequence>
<accession>A0AAX4K181</accession>
<dbReference type="GO" id="GO:0000398">
    <property type="term" value="P:mRNA splicing, via spliceosome"/>
    <property type="evidence" value="ECO:0007669"/>
    <property type="project" value="TreeGrafter"/>
</dbReference>
<dbReference type="SMART" id="SM01124">
    <property type="entry name" value="DBR1"/>
    <property type="match status" value="1"/>
</dbReference>
<keyword evidence="9" id="KW-0862">Zinc</keyword>
<evidence type="ECO:0000256" key="9">
    <source>
        <dbReference type="ARBA" id="ARBA00022833"/>
    </source>
</evidence>
<dbReference type="AlphaFoldDB" id="A0AAX4K181"/>
<gene>
    <name evidence="15" type="ORF">L201_005816</name>
</gene>
<dbReference type="FunFam" id="3.60.21.10:FF:000035">
    <property type="entry name" value="Lariat debranching enzyme"/>
    <property type="match status" value="1"/>
</dbReference>
<name>A0AAX4K181_9TREE</name>
<dbReference type="PANTHER" id="PTHR12849:SF0">
    <property type="entry name" value="LARIAT DEBRANCHING ENZYME"/>
    <property type="match status" value="1"/>
</dbReference>
<dbReference type="GO" id="GO:0005634">
    <property type="term" value="C:nucleus"/>
    <property type="evidence" value="ECO:0007669"/>
    <property type="project" value="UniProtKB-SubCell"/>
</dbReference>
<evidence type="ECO:0000313" key="16">
    <source>
        <dbReference type="Proteomes" id="UP001355207"/>
    </source>
</evidence>
<dbReference type="InterPro" id="IPR007708">
    <property type="entry name" value="DBR1_C"/>
</dbReference>
<evidence type="ECO:0000256" key="10">
    <source>
        <dbReference type="ARBA" id="ARBA00023004"/>
    </source>
</evidence>
<proteinExistence type="inferred from homology"/>
<evidence type="ECO:0000256" key="5">
    <source>
        <dbReference type="ARBA" id="ARBA00006045"/>
    </source>
</evidence>
<evidence type="ECO:0000256" key="4">
    <source>
        <dbReference type="ARBA" id="ARBA00004123"/>
    </source>
</evidence>
<dbReference type="Pfam" id="PF00149">
    <property type="entry name" value="Metallophos"/>
    <property type="match status" value="1"/>
</dbReference>
<dbReference type="InterPro" id="IPR029052">
    <property type="entry name" value="Metallo-depent_PP-like"/>
</dbReference>
<dbReference type="RefSeq" id="XP_066077642.1">
    <property type="nucleotide sequence ID" value="XM_066221545.1"/>
</dbReference>
<evidence type="ECO:0000256" key="2">
    <source>
        <dbReference type="ARBA" id="ARBA00001947"/>
    </source>
</evidence>
<dbReference type="SUPFAM" id="SSF56300">
    <property type="entry name" value="Metallo-dependent phosphatases"/>
    <property type="match status" value="1"/>
</dbReference>
<dbReference type="GeneID" id="91096486"/>
<keyword evidence="12" id="KW-0539">Nucleus</keyword>